<comment type="caution">
    <text evidence="6">The sequence shown here is derived from an EMBL/GenBank/DDBJ whole genome shotgun (WGS) entry which is preliminary data.</text>
</comment>
<dbReference type="GO" id="GO:0005634">
    <property type="term" value="C:nucleus"/>
    <property type="evidence" value="ECO:0007669"/>
    <property type="project" value="UniProtKB-SubCell"/>
</dbReference>
<evidence type="ECO:0000256" key="4">
    <source>
        <dbReference type="ARBA" id="ARBA00025806"/>
    </source>
</evidence>
<reference evidence="6" key="1">
    <citation type="submission" date="2022-08" db="EMBL/GenBank/DDBJ databases">
        <authorList>
            <person name="Marques A."/>
        </authorList>
    </citation>
    <scope>NUCLEOTIDE SEQUENCE</scope>
    <source>
        <strain evidence="6">RhyPub2mFocal</strain>
        <tissue evidence="6">Leaves</tissue>
    </source>
</reference>
<dbReference type="PANTHER" id="PTHR12972">
    <property type="entry name" value="DOWNSTREAM NEIGHBOR OF SON"/>
    <property type="match status" value="1"/>
</dbReference>
<feature type="compositionally biased region" description="Basic and acidic residues" evidence="5">
    <location>
        <begin position="87"/>
        <end position="97"/>
    </location>
</feature>
<evidence type="ECO:0000313" key="6">
    <source>
        <dbReference type="EMBL" id="KAJ4756340.1"/>
    </source>
</evidence>
<dbReference type="Proteomes" id="UP001140206">
    <property type="component" value="Chromosome 5"/>
</dbReference>
<dbReference type="PANTHER" id="PTHR12972:SF0">
    <property type="entry name" value="PROTEIN DOWNSTREAM NEIGHBOR OF SON"/>
    <property type="match status" value="1"/>
</dbReference>
<evidence type="ECO:0000256" key="2">
    <source>
        <dbReference type="ARBA" id="ARBA00022473"/>
    </source>
</evidence>
<organism evidence="6 7">
    <name type="scientific">Rhynchospora pubera</name>
    <dbReference type="NCBI Taxonomy" id="906938"/>
    <lineage>
        <taxon>Eukaryota</taxon>
        <taxon>Viridiplantae</taxon>
        <taxon>Streptophyta</taxon>
        <taxon>Embryophyta</taxon>
        <taxon>Tracheophyta</taxon>
        <taxon>Spermatophyta</taxon>
        <taxon>Magnoliopsida</taxon>
        <taxon>Liliopsida</taxon>
        <taxon>Poales</taxon>
        <taxon>Cyperaceae</taxon>
        <taxon>Cyperoideae</taxon>
        <taxon>Rhynchosporeae</taxon>
        <taxon>Rhynchospora</taxon>
    </lineage>
</organism>
<keyword evidence="2" id="KW-0217">Developmental protein</keyword>
<dbReference type="GO" id="GO:0033260">
    <property type="term" value="P:nuclear DNA replication"/>
    <property type="evidence" value="ECO:0007669"/>
    <property type="project" value="TreeGrafter"/>
</dbReference>
<gene>
    <name evidence="6" type="ORF">LUZ62_090745</name>
</gene>
<comment type="similarity">
    <text evidence="4">Belongs to the DONSON family.</text>
</comment>
<dbReference type="InterPro" id="IPR024861">
    <property type="entry name" value="Donson"/>
</dbReference>
<keyword evidence="3" id="KW-0539">Nucleus</keyword>
<feature type="region of interest" description="Disordered" evidence="5">
    <location>
        <begin position="1"/>
        <end position="28"/>
    </location>
</feature>
<comment type="subcellular location">
    <subcellularLocation>
        <location evidence="1">Nucleus</location>
    </subcellularLocation>
</comment>
<name>A0AAV8CLI8_9POAL</name>
<evidence type="ECO:0000313" key="7">
    <source>
        <dbReference type="Proteomes" id="UP001140206"/>
    </source>
</evidence>
<proteinExistence type="inferred from homology"/>
<dbReference type="AlphaFoldDB" id="A0AAV8CLI8"/>
<protein>
    <submittedName>
        <fullName evidence="6">Protein downstream neighbor of Son</fullName>
    </submittedName>
</protein>
<evidence type="ECO:0000256" key="3">
    <source>
        <dbReference type="ARBA" id="ARBA00023242"/>
    </source>
</evidence>
<keyword evidence="7" id="KW-1185">Reference proteome</keyword>
<dbReference type="PRINTS" id="PR02064">
    <property type="entry name" value="DONSON"/>
</dbReference>
<feature type="compositionally biased region" description="Basic and acidic residues" evidence="5">
    <location>
        <begin position="1"/>
        <end position="24"/>
    </location>
</feature>
<dbReference type="EMBL" id="JAMFTS010000005">
    <property type="protein sequence ID" value="KAJ4756340.1"/>
    <property type="molecule type" value="Genomic_DNA"/>
</dbReference>
<feature type="region of interest" description="Disordered" evidence="5">
    <location>
        <begin position="67"/>
        <end position="97"/>
    </location>
</feature>
<sequence>MKRKTPSELREEQLKRRAHEKLAEKGTQPFKVPCLVNTRVTQAYPVVKPVERSRLFWKDGLKQDTPVMLGAHNGSSSSNSESVEQTSGERDKADQSFKKKDKCIENALLNVVQLHLRDDVPAPTADIDMEKALKGFRVPCAPMVPNFPTNSSRSMHVDPISSDICPSQISIPGKKIPFDLTLKTSLRLISSSSVKWCHRVDATYFAASQSCGCCVRASQTEELFSKALSSWIYPQSILPTPIISAMASSKAKGDTDFLETRRLDWENSFRSLYYMLRKKLCSIFYGEKRSCNAYISKSTNSLRSALRKHNVSFTMPLYHNEEVQASADDLAELSEIEKRNLGQAVYTDYFLEVDGTSQSLLSFTGNASVHSLYDFLLNHRLLFTSLNGGDVPLIYSPVPFQNSSLNFPKVHCREVRKANMVALSESNENRMTSEDLSNSKICYSIEISDSIIPPWIISGVCAALHTDGSSFDTIFTIDHSSMGLNTALNSTTPKLDSGATFSSVTHDETFGISETVLVPSLRTSAVQRLRYTNGAYMAYTTS</sequence>
<accession>A0AAV8CLI8</accession>
<evidence type="ECO:0000256" key="1">
    <source>
        <dbReference type="ARBA" id="ARBA00004123"/>
    </source>
</evidence>
<evidence type="ECO:0000256" key="5">
    <source>
        <dbReference type="SAM" id="MobiDB-lite"/>
    </source>
</evidence>